<gene>
    <name evidence="1" type="ORF">DFP98_13922</name>
</gene>
<organism evidence="1 2">
    <name type="scientific">Cohnella phaseoli</name>
    <dbReference type="NCBI Taxonomy" id="456490"/>
    <lineage>
        <taxon>Bacteria</taxon>
        <taxon>Bacillati</taxon>
        <taxon>Bacillota</taxon>
        <taxon>Bacilli</taxon>
        <taxon>Bacillales</taxon>
        <taxon>Paenibacillaceae</taxon>
        <taxon>Cohnella</taxon>
    </lineage>
</organism>
<evidence type="ECO:0000313" key="2">
    <source>
        <dbReference type="Proteomes" id="UP000256977"/>
    </source>
</evidence>
<name>A0A3D9I3Y5_9BACL</name>
<protein>
    <submittedName>
        <fullName evidence="1">Uncharacterized protein</fullName>
    </submittedName>
</protein>
<proteinExistence type="predicted"/>
<dbReference type="RefSeq" id="WP_116064904.1">
    <property type="nucleotide sequence ID" value="NZ_QRDZ01000039.1"/>
</dbReference>
<evidence type="ECO:0000313" key="1">
    <source>
        <dbReference type="EMBL" id="RED56464.1"/>
    </source>
</evidence>
<dbReference type="EMBL" id="QRDZ01000039">
    <property type="protein sequence ID" value="RED56464.1"/>
    <property type="molecule type" value="Genomic_DNA"/>
</dbReference>
<keyword evidence="2" id="KW-1185">Reference proteome</keyword>
<comment type="caution">
    <text evidence="1">The sequence shown here is derived from an EMBL/GenBank/DDBJ whole genome shotgun (WGS) entry which is preliminary data.</text>
</comment>
<accession>A0A3D9I3Y5</accession>
<reference evidence="1 2" key="1">
    <citation type="submission" date="2018-07" db="EMBL/GenBank/DDBJ databases">
        <title>Genomic Encyclopedia of Type Strains, Phase III (KMG-III): the genomes of soil and plant-associated and newly described type strains.</title>
        <authorList>
            <person name="Whitman W."/>
        </authorList>
    </citation>
    <scope>NUCLEOTIDE SEQUENCE [LARGE SCALE GENOMIC DNA]</scope>
    <source>
        <strain evidence="1 2">CECT 7287</strain>
    </source>
</reference>
<dbReference type="OrthoDB" id="1739152at2"/>
<dbReference type="AlphaFoldDB" id="A0A3D9I3Y5"/>
<dbReference type="Proteomes" id="UP000256977">
    <property type="component" value="Unassembled WGS sequence"/>
</dbReference>
<sequence>MAKLLFSVLMIVLWWMLHALQIDEEAAMRTVHEAKRAIDRAAHAAAQQLDREKLELGIVSIDPDVAAQTANLYLSRNLSLDASLEPRAGSFLRDPVEVRAFEIINEGVSYPYTYRNPQYDYEVTLKRPGVVLIAHVKYPRLFGVLAPVEWNLKGAAELVF</sequence>